<accession>A0ABR1GDY5</accession>
<proteinExistence type="predicted"/>
<name>A0ABR1GDY5_AURAN</name>
<keyword evidence="2" id="KW-0418">Kinase</keyword>
<sequence length="168" mass="17868">MSLFGASSDERNPIAAAFGFPGAYWWEDDYQTRSAAKKGPHRYASFDASREDPLSAASEADLLAASAGGARVAGDLGIASGRANEGYVRGEVARANATEKRGSWFAGVASPFGRKARRRGGFVRTLGAVVQGVEQQRRRRRSPPCRRWGRRTSSRGGISGGAASARCS</sequence>
<gene>
    <name evidence="2" type="ORF">SO694_00009361</name>
</gene>
<evidence type="ECO:0000313" key="2">
    <source>
        <dbReference type="EMBL" id="KAK7254315.1"/>
    </source>
</evidence>
<dbReference type="GO" id="GO:0016301">
    <property type="term" value="F:kinase activity"/>
    <property type="evidence" value="ECO:0007669"/>
    <property type="project" value="UniProtKB-KW"/>
</dbReference>
<comment type="caution">
    <text evidence="2">The sequence shown here is derived from an EMBL/GenBank/DDBJ whole genome shotgun (WGS) entry which is preliminary data.</text>
</comment>
<dbReference type="Proteomes" id="UP001363151">
    <property type="component" value="Unassembled WGS sequence"/>
</dbReference>
<feature type="compositionally biased region" description="Basic residues" evidence="1">
    <location>
        <begin position="137"/>
        <end position="153"/>
    </location>
</feature>
<reference evidence="2 3" key="1">
    <citation type="submission" date="2024-03" db="EMBL/GenBank/DDBJ databases">
        <title>Aureococcus anophagefferens CCMP1851 and Kratosvirus quantuckense: Draft genome of a second virus-susceptible host strain in the model system.</title>
        <authorList>
            <person name="Chase E."/>
            <person name="Truchon A.R."/>
            <person name="Schepens W."/>
            <person name="Wilhelm S.W."/>
        </authorList>
    </citation>
    <scope>NUCLEOTIDE SEQUENCE [LARGE SCALE GENOMIC DNA]</scope>
    <source>
        <strain evidence="2 3">CCMP1851</strain>
    </source>
</reference>
<evidence type="ECO:0000256" key="1">
    <source>
        <dbReference type="SAM" id="MobiDB-lite"/>
    </source>
</evidence>
<organism evidence="2 3">
    <name type="scientific">Aureococcus anophagefferens</name>
    <name type="common">Harmful bloom alga</name>
    <dbReference type="NCBI Taxonomy" id="44056"/>
    <lineage>
        <taxon>Eukaryota</taxon>
        <taxon>Sar</taxon>
        <taxon>Stramenopiles</taxon>
        <taxon>Ochrophyta</taxon>
        <taxon>Pelagophyceae</taxon>
        <taxon>Pelagomonadales</taxon>
        <taxon>Pelagomonadaceae</taxon>
        <taxon>Aureococcus</taxon>
    </lineage>
</organism>
<protein>
    <submittedName>
        <fullName evidence="2">Protein serine/threonine kinase</fullName>
    </submittedName>
</protein>
<feature type="region of interest" description="Disordered" evidence="1">
    <location>
        <begin position="133"/>
        <end position="168"/>
    </location>
</feature>
<evidence type="ECO:0000313" key="3">
    <source>
        <dbReference type="Proteomes" id="UP001363151"/>
    </source>
</evidence>
<dbReference type="EMBL" id="JBBJCI010000031">
    <property type="protein sequence ID" value="KAK7254315.1"/>
    <property type="molecule type" value="Genomic_DNA"/>
</dbReference>
<keyword evidence="3" id="KW-1185">Reference proteome</keyword>
<keyword evidence="2" id="KW-0808">Transferase</keyword>